<gene>
    <name evidence="2" type="ORF">FYK55_15215</name>
</gene>
<feature type="transmembrane region" description="Helical" evidence="1">
    <location>
        <begin position="86"/>
        <end position="107"/>
    </location>
</feature>
<evidence type="ECO:0000313" key="3">
    <source>
        <dbReference type="Proteomes" id="UP000324479"/>
    </source>
</evidence>
<evidence type="ECO:0008006" key="4">
    <source>
        <dbReference type="Google" id="ProtNLM"/>
    </source>
</evidence>
<keyword evidence="1" id="KW-0472">Membrane</keyword>
<dbReference type="EMBL" id="VWOX01000008">
    <property type="protein sequence ID" value="KAA5542157.1"/>
    <property type="molecule type" value="Genomic_DNA"/>
</dbReference>
<evidence type="ECO:0000256" key="1">
    <source>
        <dbReference type="SAM" id="Phobius"/>
    </source>
</evidence>
<keyword evidence="3" id="KW-1185">Reference proteome</keyword>
<accession>A0A5M6D3R9</accession>
<name>A0A5M6D3R9_9BACT</name>
<feature type="transmembrane region" description="Helical" evidence="1">
    <location>
        <begin position="32"/>
        <end position="54"/>
    </location>
</feature>
<evidence type="ECO:0000313" key="2">
    <source>
        <dbReference type="EMBL" id="KAA5542157.1"/>
    </source>
</evidence>
<proteinExistence type="predicted"/>
<protein>
    <recommendedName>
        <fullName evidence="4">DUF2069 domain-containing protein</fullName>
    </recommendedName>
</protein>
<sequence length="139" mass="15967">MFQFTIRKILWVTLYCALCFAFVNVFGFDTLFAFHIFGIHFIVLCVLPVAVLEYRGFHRRFSIAALVVEVLFLWITYNEWYRDDFLFGSLIAFAMAYVAGILAAAAYRAIKLPDEPRDSWRPLDIATRALAKLLPSADA</sequence>
<dbReference type="AlphaFoldDB" id="A0A5M6D3R9"/>
<keyword evidence="1" id="KW-0812">Transmembrane</keyword>
<feature type="transmembrane region" description="Helical" evidence="1">
    <location>
        <begin position="9"/>
        <end position="26"/>
    </location>
</feature>
<reference evidence="2 3" key="1">
    <citation type="submission" date="2019-08" db="EMBL/GenBank/DDBJ databases">
        <authorList>
            <person name="Dhanesh K."/>
            <person name="Kumar G."/>
            <person name="Sasikala C."/>
            <person name="Venkata Ramana C."/>
        </authorList>
    </citation>
    <scope>NUCLEOTIDE SEQUENCE [LARGE SCALE GENOMIC DNA]</scope>
    <source>
        <strain evidence="2 3">JC645</strain>
    </source>
</reference>
<feature type="transmembrane region" description="Helical" evidence="1">
    <location>
        <begin position="61"/>
        <end position="80"/>
    </location>
</feature>
<comment type="caution">
    <text evidence="2">The sequence shown here is derived from an EMBL/GenBank/DDBJ whole genome shotgun (WGS) entry which is preliminary data.</text>
</comment>
<dbReference type="RefSeq" id="WP_150077304.1">
    <property type="nucleotide sequence ID" value="NZ_VWOX01000008.1"/>
</dbReference>
<dbReference type="Proteomes" id="UP000324479">
    <property type="component" value="Unassembled WGS sequence"/>
</dbReference>
<keyword evidence="1" id="KW-1133">Transmembrane helix</keyword>
<organism evidence="2 3">
    <name type="scientific">Roseiconus nitratireducens</name>
    <dbReference type="NCBI Taxonomy" id="2605748"/>
    <lineage>
        <taxon>Bacteria</taxon>
        <taxon>Pseudomonadati</taxon>
        <taxon>Planctomycetota</taxon>
        <taxon>Planctomycetia</taxon>
        <taxon>Pirellulales</taxon>
        <taxon>Pirellulaceae</taxon>
        <taxon>Roseiconus</taxon>
    </lineage>
</organism>